<organism evidence="2 3">
    <name type="scientific">Bizionia argentinensis JUB59</name>
    <dbReference type="NCBI Taxonomy" id="1046627"/>
    <lineage>
        <taxon>Bacteria</taxon>
        <taxon>Pseudomonadati</taxon>
        <taxon>Bacteroidota</taxon>
        <taxon>Flavobacteriia</taxon>
        <taxon>Flavobacteriales</taxon>
        <taxon>Flavobacteriaceae</taxon>
        <taxon>Bizionia</taxon>
    </lineage>
</organism>
<dbReference type="Proteomes" id="UP000003730">
    <property type="component" value="Unassembled WGS sequence"/>
</dbReference>
<dbReference type="AlphaFoldDB" id="G2E9B7"/>
<keyword evidence="2" id="KW-0808">Transferase</keyword>
<dbReference type="CDD" id="cd00761">
    <property type="entry name" value="Glyco_tranf_GTA_type"/>
    <property type="match status" value="1"/>
</dbReference>
<dbReference type="RefSeq" id="WP_008634749.1">
    <property type="nucleotide sequence ID" value="NZ_AFXZ01000002.1"/>
</dbReference>
<name>G2E9B7_9FLAO</name>
<dbReference type="eggNOG" id="COG0463">
    <property type="taxonomic scope" value="Bacteria"/>
</dbReference>
<dbReference type="InterPro" id="IPR029044">
    <property type="entry name" value="Nucleotide-diphossugar_trans"/>
</dbReference>
<dbReference type="SUPFAM" id="SSF53448">
    <property type="entry name" value="Nucleotide-diphospho-sugar transferases"/>
    <property type="match status" value="1"/>
</dbReference>
<dbReference type="PANTHER" id="PTHR43685:SF2">
    <property type="entry name" value="GLYCOSYLTRANSFERASE 2-LIKE DOMAIN-CONTAINING PROTEIN"/>
    <property type="match status" value="1"/>
</dbReference>
<evidence type="ECO:0000313" key="2">
    <source>
        <dbReference type="EMBL" id="EGV45057.1"/>
    </source>
</evidence>
<dbReference type="InterPro" id="IPR050834">
    <property type="entry name" value="Glycosyltransf_2"/>
</dbReference>
<proteinExistence type="predicted"/>
<comment type="caution">
    <text evidence="2">The sequence shown here is derived from an EMBL/GenBank/DDBJ whole genome shotgun (WGS) entry which is preliminary data.</text>
</comment>
<sequence length="318" mass="37125">MELRTFIPTYSPSEKLSFQYRFTIFTPVYNRTDTLDRVFKSLESQTFRDFEMIIINDGSTDHSHEKINELREKASFPVTYINNKQNRHKMACFIQAIQVAKGEFILPFDSDDACVPSALEQFNTAYESIPDTLKSKISGVTCLCQDQNGQLVGKEFEKQPYYSSTFKRQLEHHEATEKWGFTKTEILRGITVNDAIFSKGYIPEGIIWELIGKQGFETKYINDILRIYYLDTENAISIQNHKKDAFGMALYSICILNWHYMDYITKEPKLFIKRILTLSRAAYYLELQLSAYLKSIDSLLLKLLFIMVWPFKSLLKNT</sequence>
<dbReference type="Gene3D" id="3.90.550.10">
    <property type="entry name" value="Spore Coat Polysaccharide Biosynthesis Protein SpsA, Chain A"/>
    <property type="match status" value="1"/>
</dbReference>
<dbReference type="Pfam" id="PF00535">
    <property type="entry name" value="Glycos_transf_2"/>
    <property type="match status" value="1"/>
</dbReference>
<dbReference type="STRING" id="1046627.BZARG_128"/>
<keyword evidence="3" id="KW-1185">Reference proteome</keyword>
<gene>
    <name evidence="2" type="ORF">BZARG_128</name>
</gene>
<feature type="domain" description="Glycosyltransferase 2-like" evidence="1">
    <location>
        <begin position="23"/>
        <end position="125"/>
    </location>
</feature>
<reference evidence="2 3" key="1">
    <citation type="journal article" date="2008" name="Int. J. Syst. Evol. Microbiol.">
        <title>Bizionia argentinensis sp. nov., isolated from surface marine water in Antarctica.</title>
        <authorList>
            <person name="Bercovich A."/>
            <person name="Vazquez S.C."/>
            <person name="Yankilevich P."/>
            <person name="Coria S.H."/>
            <person name="Foti M."/>
            <person name="Hernandez E."/>
            <person name="Vidal A."/>
            <person name="Ruberto L."/>
            <person name="Melo C."/>
            <person name="Marenssi S."/>
            <person name="Criscuolo M."/>
            <person name="Memoli M."/>
            <person name="Arguelles M."/>
            <person name="Mac Cormack W.P."/>
        </authorList>
    </citation>
    <scope>NUCLEOTIDE SEQUENCE [LARGE SCALE GENOMIC DNA]</scope>
    <source>
        <strain evidence="2 3">JUB59</strain>
    </source>
</reference>
<dbReference type="GO" id="GO:0016740">
    <property type="term" value="F:transferase activity"/>
    <property type="evidence" value="ECO:0007669"/>
    <property type="project" value="UniProtKB-KW"/>
</dbReference>
<dbReference type="PANTHER" id="PTHR43685">
    <property type="entry name" value="GLYCOSYLTRANSFERASE"/>
    <property type="match status" value="1"/>
</dbReference>
<protein>
    <submittedName>
        <fullName evidence="2">Glycosyltransferase family 2 protein</fullName>
    </submittedName>
</protein>
<evidence type="ECO:0000259" key="1">
    <source>
        <dbReference type="Pfam" id="PF00535"/>
    </source>
</evidence>
<evidence type="ECO:0000313" key="3">
    <source>
        <dbReference type="Proteomes" id="UP000003730"/>
    </source>
</evidence>
<accession>G2E9B7</accession>
<dbReference type="InterPro" id="IPR001173">
    <property type="entry name" value="Glyco_trans_2-like"/>
</dbReference>
<dbReference type="OrthoDB" id="9810303at2"/>
<dbReference type="EMBL" id="AFXZ01000002">
    <property type="protein sequence ID" value="EGV45057.1"/>
    <property type="molecule type" value="Genomic_DNA"/>
</dbReference>